<dbReference type="Pfam" id="PF03031">
    <property type="entry name" value="NIF"/>
    <property type="match status" value="1"/>
</dbReference>
<proteinExistence type="predicted"/>
<name>A0AAD6K634_9ROSI</name>
<evidence type="ECO:0000256" key="4">
    <source>
        <dbReference type="ARBA" id="ARBA00004123"/>
    </source>
</evidence>
<dbReference type="GO" id="GO:0045892">
    <property type="term" value="P:negative regulation of DNA-templated transcription"/>
    <property type="evidence" value="ECO:0007669"/>
    <property type="project" value="UniProtKB-ARBA"/>
</dbReference>
<keyword evidence="12" id="KW-0539">Nucleus</keyword>
<reference evidence="19 20" key="1">
    <citation type="journal article" date="2023" name="Int. J. Mol. Sci.">
        <title>De Novo Assembly and Annotation of 11 Diverse Shrub Willow (Salix) Genomes Reveals Novel Gene Organization in Sex-Linked Regions.</title>
        <authorList>
            <person name="Hyden B."/>
            <person name="Feng K."/>
            <person name="Yates T.B."/>
            <person name="Jawdy S."/>
            <person name="Cereghino C."/>
            <person name="Smart L.B."/>
            <person name="Muchero W."/>
        </authorList>
    </citation>
    <scope>NUCLEOTIDE SEQUENCE [LARGE SCALE GENOMIC DNA]</scope>
    <source>
        <tissue evidence="19">Shoot tip</tissue>
    </source>
</reference>
<evidence type="ECO:0000256" key="11">
    <source>
        <dbReference type="ARBA" id="ARBA00023163"/>
    </source>
</evidence>
<comment type="cofactor">
    <cofactor evidence="3">
        <name>Mg(2+)</name>
        <dbReference type="ChEBI" id="CHEBI:18420"/>
    </cofactor>
</comment>
<dbReference type="EMBL" id="JAPFFJ010000011">
    <property type="protein sequence ID" value="KAJ6416569.1"/>
    <property type="molecule type" value="Genomic_DNA"/>
</dbReference>
<dbReference type="Proteomes" id="UP001162972">
    <property type="component" value="Chromosome 11"/>
</dbReference>
<comment type="catalytic activity">
    <reaction evidence="13">
        <text>O-phospho-L-seryl-[protein] + H2O = L-seryl-[protein] + phosphate</text>
        <dbReference type="Rhea" id="RHEA:20629"/>
        <dbReference type="Rhea" id="RHEA-COMP:9863"/>
        <dbReference type="Rhea" id="RHEA-COMP:11604"/>
        <dbReference type="ChEBI" id="CHEBI:15377"/>
        <dbReference type="ChEBI" id="CHEBI:29999"/>
        <dbReference type="ChEBI" id="CHEBI:43474"/>
        <dbReference type="ChEBI" id="CHEBI:83421"/>
        <dbReference type="EC" id="3.1.3.16"/>
    </reaction>
</comment>
<keyword evidence="7" id="KW-0479">Metal-binding</keyword>
<feature type="region of interest" description="Disordered" evidence="16">
    <location>
        <begin position="798"/>
        <end position="828"/>
    </location>
</feature>
<evidence type="ECO:0000259" key="17">
    <source>
        <dbReference type="PROSITE" id="PS50137"/>
    </source>
</evidence>
<evidence type="ECO:0000256" key="14">
    <source>
        <dbReference type="ARBA" id="ARBA00048336"/>
    </source>
</evidence>
<keyword evidence="20" id="KW-1185">Reference proteome</keyword>
<comment type="catalytic activity">
    <reaction evidence="14">
        <text>O-phospho-L-threonyl-[protein] + H2O = L-threonyl-[protein] + phosphate</text>
        <dbReference type="Rhea" id="RHEA:47004"/>
        <dbReference type="Rhea" id="RHEA-COMP:11060"/>
        <dbReference type="Rhea" id="RHEA-COMP:11605"/>
        <dbReference type="ChEBI" id="CHEBI:15377"/>
        <dbReference type="ChEBI" id="CHEBI:30013"/>
        <dbReference type="ChEBI" id="CHEBI:43474"/>
        <dbReference type="ChEBI" id="CHEBI:61977"/>
        <dbReference type="EC" id="3.1.3.16"/>
    </reaction>
</comment>
<dbReference type="PANTHER" id="PTHR23081">
    <property type="entry name" value="RNA POLYMERASE II CTD PHOSPHATASE"/>
    <property type="match status" value="1"/>
</dbReference>
<evidence type="ECO:0000256" key="15">
    <source>
        <dbReference type="PROSITE-ProRule" id="PRU00266"/>
    </source>
</evidence>
<feature type="domain" description="FCP1 homology" evidence="18">
    <location>
        <begin position="151"/>
        <end position="399"/>
    </location>
</feature>
<dbReference type="GO" id="GO:0009755">
    <property type="term" value="P:hormone-mediated signaling pathway"/>
    <property type="evidence" value="ECO:0007669"/>
    <property type="project" value="UniProtKB-ARBA"/>
</dbReference>
<evidence type="ECO:0000256" key="3">
    <source>
        <dbReference type="ARBA" id="ARBA00001946"/>
    </source>
</evidence>
<keyword evidence="11" id="KW-0804">Transcription</keyword>
<dbReference type="GO" id="GO:0008420">
    <property type="term" value="F:RNA polymerase II CTD heptapeptide repeat phosphatase activity"/>
    <property type="evidence" value="ECO:0007669"/>
    <property type="project" value="InterPro"/>
</dbReference>
<dbReference type="SUPFAM" id="SSF54768">
    <property type="entry name" value="dsRNA-binding domain-like"/>
    <property type="match status" value="1"/>
</dbReference>
<keyword evidence="8" id="KW-0378">Hydrolase</keyword>
<evidence type="ECO:0000256" key="5">
    <source>
        <dbReference type="ARBA" id="ARBA00013081"/>
    </source>
</evidence>
<dbReference type="CDD" id="cd07521">
    <property type="entry name" value="HAD_FCP1-like"/>
    <property type="match status" value="1"/>
</dbReference>
<dbReference type="SUPFAM" id="SSF56784">
    <property type="entry name" value="HAD-like"/>
    <property type="match status" value="1"/>
</dbReference>
<evidence type="ECO:0000313" key="19">
    <source>
        <dbReference type="EMBL" id="KAJ6416569.1"/>
    </source>
</evidence>
<evidence type="ECO:0000256" key="2">
    <source>
        <dbReference type="ARBA" id="ARBA00001941"/>
    </source>
</evidence>
<comment type="subcellular location">
    <subcellularLocation>
        <location evidence="4">Nucleus</location>
    </subcellularLocation>
</comment>
<evidence type="ECO:0000256" key="1">
    <source>
        <dbReference type="ARBA" id="ARBA00001936"/>
    </source>
</evidence>
<evidence type="ECO:0000313" key="20">
    <source>
        <dbReference type="Proteomes" id="UP001162972"/>
    </source>
</evidence>
<dbReference type="FunFam" id="3.40.50.1000:FF:000035">
    <property type="entry name" value="RNA polymerase II C-terminal domain phosphatase-like 1"/>
    <property type="match status" value="1"/>
</dbReference>
<feature type="region of interest" description="Disordered" evidence="16">
    <location>
        <begin position="549"/>
        <end position="633"/>
    </location>
</feature>
<dbReference type="GO" id="GO:0046872">
    <property type="term" value="F:metal ion binding"/>
    <property type="evidence" value="ECO:0007669"/>
    <property type="project" value="UniProtKB-KW"/>
</dbReference>
<accession>A0AAD6K634</accession>
<evidence type="ECO:0000256" key="8">
    <source>
        <dbReference type="ARBA" id="ARBA00022801"/>
    </source>
</evidence>
<dbReference type="Gene3D" id="3.30.160.20">
    <property type="match status" value="1"/>
</dbReference>
<dbReference type="FunFam" id="3.30.160.20:FF:000035">
    <property type="entry name" value="RNA polymerase II C-terminal domain phosphatase-like 2"/>
    <property type="match status" value="1"/>
</dbReference>
<dbReference type="Pfam" id="PF00035">
    <property type="entry name" value="dsrm"/>
    <property type="match status" value="1"/>
</dbReference>
<dbReference type="InterPro" id="IPR039189">
    <property type="entry name" value="Fcp1"/>
</dbReference>
<dbReference type="AlphaFoldDB" id="A0AAD6K634"/>
<feature type="domain" description="DRBM" evidence="17">
    <location>
        <begin position="726"/>
        <end position="792"/>
    </location>
</feature>
<feature type="region of interest" description="Disordered" evidence="16">
    <location>
        <begin position="896"/>
        <end position="916"/>
    </location>
</feature>
<keyword evidence="10" id="KW-0805">Transcription regulation</keyword>
<evidence type="ECO:0000256" key="7">
    <source>
        <dbReference type="ARBA" id="ARBA00022723"/>
    </source>
</evidence>
<comment type="caution">
    <text evidence="19">The sequence shown here is derived from an EMBL/GenBank/DDBJ whole genome shotgun (WGS) entry which is preliminary data.</text>
</comment>
<dbReference type="SMART" id="SM00358">
    <property type="entry name" value="DSRM"/>
    <property type="match status" value="1"/>
</dbReference>
<evidence type="ECO:0000256" key="9">
    <source>
        <dbReference type="ARBA" id="ARBA00022884"/>
    </source>
</evidence>
<dbReference type="GO" id="GO:0005634">
    <property type="term" value="C:nucleus"/>
    <property type="evidence" value="ECO:0007669"/>
    <property type="project" value="UniProtKB-SubCell"/>
</dbReference>
<evidence type="ECO:0000256" key="10">
    <source>
        <dbReference type="ARBA" id="ARBA00023015"/>
    </source>
</evidence>
<sequence length="937" mass="105462">MYKSVVYKGEELLGEVEIYAQEQQQEEEVNRNKRRTVIDETVKEIRISHFSQASERCPPLAVLHTITSMGVCLKMEESTASSSTKISSQRESPLRLLHTSCIQENKTAVMHLGGEELHLVAMPSRSNERKHPCFWGFNVASGLYDSCLVMLNLRCLGIVFDLDETLIVANTMRSFEDKIEALQKKISTEVDQQRILAMLSEVKRYQDDKIILKQYVENDQVIENGKVIKTQLEVVPALSDNHQPLVRPLIRLPEKNIIFTRINPQIRDTSVLVRLRPAWEDLRSYLTARGRKRFEVYVCTMAERDYALEMWRLLDPESNLINSNELRDRIVCVSSGSRKSLLNVFQDGICHPKMALVIDDRMNVWDEKDQSRVHVVPAFAPYYAPQAEANNAVPILCVARNVACNVRGGFFKEFDEGLLQKIPDVAYEDDISNIPSPPDVSNYLVSEDDASAANGNRDPPSFDGMTDAEVERRLKETVSASSTIPSPISSTVSSLDPRLLQSLQYAVASSSSLMASQQPMPASQTSTIPYPNTQFPQVAPLVKQLGQVVHPEPSLQSSPAREEGEVPESELDPDTRRRLLILQHGQDSRENAPSESPFPARPSAQVSAAHVQSRGSWVPVEEEMSPRQLNRTPREFPLDSDPMNIEKHQTHHPSFFPKVENNIPSDRMIHENQRLPKEAPYRNDRMRLNHSTPNYHSFQEETPLNRSSSNRDLDLESERAFAIAETPVDILQEIAMKCETKVQFRPALVASRDLQFSIEAWFAGEKVGAGTGKTRREAQRQAAEGSIKKLAGIYMSRAKPDSGAMHGDSTASEPSRLLDPRLEGSKKSSGSVTALKEFCMVEGLGVNFLAQTPLSANSKPGEEVHAQVEIDGQLRCRLLKRPLESLRTMFGQFTPKRQGSLRPMQGMPHKRLKQEFPRVLQRLPSSARYHKNAPPVP</sequence>
<organism evidence="19 20">
    <name type="scientific">Salix udensis</name>
    <dbReference type="NCBI Taxonomy" id="889485"/>
    <lineage>
        <taxon>Eukaryota</taxon>
        <taxon>Viridiplantae</taxon>
        <taxon>Streptophyta</taxon>
        <taxon>Embryophyta</taxon>
        <taxon>Tracheophyta</taxon>
        <taxon>Spermatophyta</taxon>
        <taxon>Magnoliopsida</taxon>
        <taxon>eudicotyledons</taxon>
        <taxon>Gunneridae</taxon>
        <taxon>Pentapetalae</taxon>
        <taxon>rosids</taxon>
        <taxon>fabids</taxon>
        <taxon>Malpighiales</taxon>
        <taxon>Salicaceae</taxon>
        <taxon>Saliceae</taxon>
        <taxon>Salix</taxon>
    </lineage>
</organism>
<feature type="compositionally biased region" description="Polar residues" evidence="16">
    <location>
        <begin position="689"/>
        <end position="708"/>
    </location>
</feature>
<protein>
    <recommendedName>
        <fullName evidence="5">protein-serine/threonine phosphatase</fullName>
        <ecNumber evidence="5">3.1.3.16</ecNumber>
    </recommendedName>
</protein>
<dbReference type="InterPro" id="IPR004274">
    <property type="entry name" value="FCP1_dom"/>
</dbReference>
<keyword evidence="6" id="KW-0217">Developmental protein</keyword>
<feature type="region of interest" description="Disordered" evidence="16">
    <location>
        <begin position="687"/>
        <end position="711"/>
    </location>
</feature>
<evidence type="ECO:0000256" key="16">
    <source>
        <dbReference type="SAM" id="MobiDB-lite"/>
    </source>
</evidence>
<dbReference type="InterPro" id="IPR023214">
    <property type="entry name" value="HAD_sf"/>
</dbReference>
<dbReference type="InterPro" id="IPR014720">
    <property type="entry name" value="dsRBD_dom"/>
</dbReference>
<dbReference type="Gene3D" id="3.40.50.1000">
    <property type="entry name" value="HAD superfamily/HAD-like"/>
    <property type="match status" value="1"/>
</dbReference>
<keyword evidence="9 15" id="KW-0694">RNA-binding</keyword>
<evidence type="ECO:0000256" key="6">
    <source>
        <dbReference type="ARBA" id="ARBA00022473"/>
    </source>
</evidence>
<comment type="cofactor">
    <cofactor evidence="2">
        <name>Co(2+)</name>
        <dbReference type="ChEBI" id="CHEBI:48828"/>
    </cofactor>
</comment>
<feature type="compositionally biased region" description="Basic and acidic residues" evidence="16">
    <location>
        <begin position="816"/>
        <end position="826"/>
    </location>
</feature>
<dbReference type="EC" id="3.1.3.16" evidence="5"/>
<gene>
    <name evidence="19" type="ORF">OIU84_002430</name>
</gene>
<evidence type="ECO:0000259" key="18">
    <source>
        <dbReference type="PROSITE" id="PS50969"/>
    </source>
</evidence>
<evidence type="ECO:0000256" key="13">
    <source>
        <dbReference type="ARBA" id="ARBA00047761"/>
    </source>
</evidence>
<dbReference type="SMART" id="SM00577">
    <property type="entry name" value="CPDc"/>
    <property type="match status" value="1"/>
</dbReference>
<dbReference type="PANTHER" id="PTHR23081:SF0">
    <property type="entry name" value="RNA POLYMERASE II C-TERMINAL DOMAIN PHOSPHATASE-LIKE 1"/>
    <property type="match status" value="1"/>
</dbReference>
<dbReference type="GO" id="GO:0003723">
    <property type="term" value="F:RNA binding"/>
    <property type="evidence" value="ECO:0007669"/>
    <property type="project" value="UniProtKB-UniRule"/>
</dbReference>
<dbReference type="InterPro" id="IPR036412">
    <property type="entry name" value="HAD-like_sf"/>
</dbReference>
<evidence type="ECO:0000256" key="12">
    <source>
        <dbReference type="ARBA" id="ARBA00023242"/>
    </source>
</evidence>
<dbReference type="PROSITE" id="PS50969">
    <property type="entry name" value="FCP1"/>
    <property type="match status" value="1"/>
</dbReference>
<comment type="cofactor">
    <cofactor evidence="1">
        <name>Mn(2+)</name>
        <dbReference type="ChEBI" id="CHEBI:29035"/>
    </cofactor>
</comment>
<dbReference type="PROSITE" id="PS50137">
    <property type="entry name" value="DS_RBD"/>
    <property type="match status" value="1"/>
</dbReference>